<dbReference type="InterPro" id="IPR037523">
    <property type="entry name" value="VOC_core"/>
</dbReference>
<dbReference type="RefSeq" id="WP_099019541.1">
    <property type="nucleotide sequence ID" value="NZ_NIHB01000003.1"/>
</dbReference>
<dbReference type="Proteomes" id="UP000295724">
    <property type="component" value="Unassembled WGS sequence"/>
</dbReference>
<gene>
    <name evidence="2" type="ORF">C8D91_2385</name>
</gene>
<name>A0A4R6XGD7_9GAMM</name>
<dbReference type="InterPro" id="IPR029068">
    <property type="entry name" value="Glyas_Bleomycin-R_OHBP_Dase"/>
</dbReference>
<keyword evidence="2" id="KW-0560">Oxidoreductase</keyword>
<evidence type="ECO:0000313" key="3">
    <source>
        <dbReference type="Proteomes" id="UP000295724"/>
    </source>
</evidence>
<accession>A0A4R6XGD7</accession>
<dbReference type="InterPro" id="IPR004360">
    <property type="entry name" value="Glyas_Fos-R_dOase_dom"/>
</dbReference>
<evidence type="ECO:0000259" key="1">
    <source>
        <dbReference type="PROSITE" id="PS51819"/>
    </source>
</evidence>
<keyword evidence="2" id="KW-0456">Lyase</keyword>
<dbReference type="PANTHER" id="PTHR36113:SF3">
    <property type="entry name" value="SLL5075 PROTEIN"/>
    <property type="match status" value="1"/>
</dbReference>
<dbReference type="InterPro" id="IPR051332">
    <property type="entry name" value="Fosfomycin_Res_Enzymes"/>
</dbReference>
<organism evidence="2 3">
    <name type="scientific">Marinicella litoralis</name>
    <dbReference type="NCBI Taxonomy" id="644220"/>
    <lineage>
        <taxon>Bacteria</taxon>
        <taxon>Pseudomonadati</taxon>
        <taxon>Pseudomonadota</taxon>
        <taxon>Gammaproteobacteria</taxon>
        <taxon>Lysobacterales</taxon>
        <taxon>Marinicellaceae</taxon>
        <taxon>Marinicella</taxon>
    </lineage>
</organism>
<dbReference type="CDD" id="cd06587">
    <property type="entry name" value="VOC"/>
    <property type="match status" value="1"/>
</dbReference>
<protein>
    <submittedName>
        <fullName evidence="2">Catechol 2,3-dioxygenase-like lactoylglutathione lyase family enzyme</fullName>
    </submittedName>
</protein>
<dbReference type="GO" id="GO:0051213">
    <property type="term" value="F:dioxygenase activity"/>
    <property type="evidence" value="ECO:0007669"/>
    <property type="project" value="UniProtKB-KW"/>
</dbReference>
<keyword evidence="2" id="KW-0223">Dioxygenase</keyword>
<evidence type="ECO:0000313" key="2">
    <source>
        <dbReference type="EMBL" id="TDR18465.1"/>
    </source>
</evidence>
<dbReference type="OrthoDB" id="9179860at2"/>
<dbReference type="PROSITE" id="PS51819">
    <property type="entry name" value="VOC"/>
    <property type="match status" value="1"/>
</dbReference>
<comment type="caution">
    <text evidence="2">The sequence shown here is derived from an EMBL/GenBank/DDBJ whole genome shotgun (WGS) entry which is preliminary data.</text>
</comment>
<dbReference type="AlphaFoldDB" id="A0A4R6XGD7"/>
<dbReference type="EMBL" id="SNZB01000005">
    <property type="protein sequence ID" value="TDR18465.1"/>
    <property type="molecule type" value="Genomic_DNA"/>
</dbReference>
<proteinExistence type="predicted"/>
<dbReference type="GO" id="GO:0016829">
    <property type="term" value="F:lyase activity"/>
    <property type="evidence" value="ECO:0007669"/>
    <property type="project" value="UniProtKB-KW"/>
</dbReference>
<sequence>MIHIEHINLIVKDMTATIKFYQTALPHWFIRGKGSGDWYGHPRNWVHFGDEYQYITFNDNGTGENRDLTGHDLGLAHFGLVCNDVKSIIDRLNQAGYAERVAYSCDEYRANVYFIDPNGFEVEFVQYMSDQPKQRNQYD</sequence>
<feature type="domain" description="VOC" evidence="1">
    <location>
        <begin position="3"/>
        <end position="127"/>
    </location>
</feature>
<dbReference type="Pfam" id="PF00903">
    <property type="entry name" value="Glyoxalase"/>
    <property type="match status" value="1"/>
</dbReference>
<keyword evidence="3" id="KW-1185">Reference proteome</keyword>
<dbReference type="Gene3D" id="3.10.180.10">
    <property type="entry name" value="2,3-Dihydroxybiphenyl 1,2-Dioxygenase, domain 1"/>
    <property type="match status" value="1"/>
</dbReference>
<dbReference type="SUPFAM" id="SSF54593">
    <property type="entry name" value="Glyoxalase/Bleomycin resistance protein/Dihydroxybiphenyl dioxygenase"/>
    <property type="match status" value="1"/>
</dbReference>
<reference evidence="2 3" key="1">
    <citation type="submission" date="2019-03" db="EMBL/GenBank/DDBJ databases">
        <title>Genomic Encyclopedia of Type Strains, Phase IV (KMG-IV): sequencing the most valuable type-strain genomes for metagenomic binning, comparative biology and taxonomic classification.</title>
        <authorList>
            <person name="Goeker M."/>
        </authorList>
    </citation>
    <scope>NUCLEOTIDE SEQUENCE [LARGE SCALE GENOMIC DNA]</scope>
    <source>
        <strain evidence="2 3">DSM 25488</strain>
    </source>
</reference>
<dbReference type="PANTHER" id="PTHR36113">
    <property type="entry name" value="LYASE, PUTATIVE-RELATED-RELATED"/>
    <property type="match status" value="1"/>
</dbReference>